<accession>A0ACC0NVX4</accession>
<dbReference type="EMBL" id="CM046392">
    <property type="protein sequence ID" value="KAI8557046.1"/>
    <property type="molecule type" value="Genomic_DNA"/>
</dbReference>
<proteinExistence type="predicted"/>
<name>A0ACC0NVX4_RHOML</name>
<gene>
    <name evidence="1" type="ORF">RHMOL_Rhmol05G0303700</name>
</gene>
<sequence>MLKESDAWPAEPQDAYGLEKLVTEELFQFWRHRWKRKGPSLKLKLTRMDLSVLPIASRFPMNSDLALFCSAVLVRLFSVLFCCSVVCLIMALFCSVAAVIPWL</sequence>
<dbReference type="Proteomes" id="UP001062846">
    <property type="component" value="Chromosome 5"/>
</dbReference>
<comment type="caution">
    <text evidence="1">The sequence shown here is derived from an EMBL/GenBank/DDBJ whole genome shotgun (WGS) entry which is preliminary data.</text>
</comment>
<evidence type="ECO:0000313" key="1">
    <source>
        <dbReference type="EMBL" id="KAI8557046.1"/>
    </source>
</evidence>
<protein>
    <submittedName>
        <fullName evidence="1">Uncharacterized protein</fullName>
    </submittedName>
</protein>
<evidence type="ECO:0000313" key="2">
    <source>
        <dbReference type="Proteomes" id="UP001062846"/>
    </source>
</evidence>
<organism evidence="1 2">
    <name type="scientific">Rhododendron molle</name>
    <name type="common">Chinese azalea</name>
    <name type="synonym">Azalea mollis</name>
    <dbReference type="NCBI Taxonomy" id="49168"/>
    <lineage>
        <taxon>Eukaryota</taxon>
        <taxon>Viridiplantae</taxon>
        <taxon>Streptophyta</taxon>
        <taxon>Embryophyta</taxon>
        <taxon>Tracheophyta</taxon>
        <taxon>Spermatophyta</taxon>
        <taxon>Magnoliopsida</taxon>
        <taxon>eudicotyledons</taxon>
        <taxon>Gunneridae</taxon>
        <taxon>Pentapetalae</taxon>
        <taxon>asterids</taxon>
        <taxon>Ericales</taxon>
        <taxon>Ericaceae</taxon>
        <taxon>Ericoideae</taxon>
        <taxon>Rhodoreae</taxon>
        <taxon>Rhododendron</taxon>
    </lineage>
</organism>
<reference evidence="1" key="1">
    <citation type="submission" date="2022-02" db="EMBL/GenBank/DDBJ databases">
        <title>Plant Genome Project.</title>
        <authorList>
            <person name="Zhang R.-G."/>
        </authorList>
    </citation>
    <scope>NUCLEOTIDE SEQUENCE</scope>
    <source>
        <strain evidence="1">AT1</strain>
    </source>
</reference>
<keyword evidence="2" id="KW-1185">Reference proteome</keyword>